<reference evidence="1 2" key="1">
    <citation type="submission" date="2013-05" db="EMBL/GenBank/DDBJ databases">
        <title>Draft genome of the parasitic nematode Anyclostoma ceylanicum.</title>
        <authorList>
            <person name="Mitreva M."/>
        </authorList>
    </citation>
    <scope>NUCLEOTIDE SEQUENCE [LARGE SCALE GENOMIC DNA]</scope>
</reference>
<dbReference type="Proteomes" id="UP000054495">
    <property type="component" value="Unassembled WGS sequence"/>
</dbReference>
<name>A0A0D6LQ21_9BILA</name>
<sequence>MEYSHTIHNIDDTKVIVVAMGKNLRMDQLSQLSYGSGFAFSADYDNLASLVPAINKAICADLPSSCGA</sequence>
<dbReference type="EMBL" id="KE125066">
    <property type="protein sequence ID" value="EPB72121.1"/>
    <property type="molecule type" value="Genomic_DNA"/>
</dbReference>
<proteinExistence type="predicted"/>
<evidence type="ECO:0008006" key="3">
    <source>
        <dbReference type="Google" id="ProtNLM"/>
    </source>
</evidence>
<protein>
    <recommendedName>
        <fullName evidence="3">VWFA domain-containing protein</fullName>
    </recommendedName>
</protein>
<evidence type="ECO:0000313" key="2">
    <source>
        <dbReference type="Proteomes" id="UP000054495"/>
    </source>
</evidence>
<dbReference type="AlphaFoldDB" id="A0A0D6LQ21"/>
<evidence type="ECO:0000313" key="1">
    <source>
        <dbReference type="EMBL" id="EPB72121.1"/>
    </source>
</evidence>
<accession>A0A0D6LQ21</accession>
<gene>
    <name evidence="1" type="ORF">ANCCEY_08800</name>
</gene>
<keyword evidence="2" id="KW-1185">Reference proteome</keyword>
<organism evidence="1 2">
    <name type="scientific">Ancylostoma ceylanicum</name>
    <dbReference type="NCBI Taxonomy" id="53326"/>
    <lineage>
        <taxon>Eukaryota</taxon>
        <taxon>Metazoa</taxon>
        <taxon>Ecdysozoa</taxon>
        <taxon>Nematoda</taxon>
        <taxon>Chromadorea</taxon>
        <taxon>Rhabditida</taxon>
        <taxon>Rhabditina</taxon>
        <taxon>Rhabditomorpha</taxon>
        <taxon>Strongyloidea</taxon>
        <taxon>Ancylostomatidae</taxon>
        <taxon>Ancylostomatinae</taxon>
        <taxon>Ancylostoma</taxon>
    </lineage>
</organism>